<feature type="transmembrane region" description="Helical" evidence="4">
    <location>
        <begin position="177"/>
        <end position="199"/>
    </location>
</feature>
<dbReference type="EMBL" id="DVMS01000081">
    <property type="protein sequence ID" value="HIU38600.1"/>
    <property type="molecule type" value="Genomic_DNA"/>
</dbReference>
<organism evidence="6 7">
    <name type="scientific">Candidatus Limisoma intestinavium</name>
    <dbReference type="NCBI Taxonomy" id="2840856"/>
    <lineage>
        <taxon>Bacteria</taxon>
        <taxon>Pseudomonadati</taxon>
        <taxon>Bacteroidota</taxon>
        <taxon>Bacteroidia</taxon>
        <taxon>Bacteroidales</taxon>
        <taxon>Candidatus Limisoma</taxon>
    </lineage>
</organism>
<feature type="transmembrane region" description="Helical" evidence="4">
    <location>
        <begin position="318"/>
        <end position="338"/>
    </location>
</feature>
<gene>
    <name evidence="6" type="ORF">IAD18_02905</name>
</gene>
<dbReference type="PANTHER" id="PTHR43129:SF1">
    <property type="entry name" value="FOSMIDOMYCIN RESISTANCE PROTEIN"/>
    <property type="match status" value="1"/>
</dbReference>
<feature type="transmembrane region" description="Helical" evidence="4">
    <location>
        <begin position="55"/>
        <end position="77"/>
    </location>
</feature>
<dbReference type="InterPro" id="IPR036259">
    <property type="entry name" value="MFS_trans_sf"/>
</dbReference>
<evidence type="ECO:0000313" key="7">
    <source>
        <dbReference type="Proteomes" id="UP000824076"/>
    </source>
</evidence>
<feature type="transmembrane region" description="Helical" evidence="4">
    <location>
        <begin position="113"/>
        <end position="129"/>
    </location>
</feature>
<evidence type="ECO:0000256" key="2">
    <source>
        <dbReference type="ARBA" id="ARBA00022989"/>
    </source>
</evidence>
<protein>
    <submittedName>
        <fullName evidence="6">MFS transporter</fullName>
    </submittedName>
</protein>
<name>A0A9D1IJB3_9BACT</name>
<feature type="transmembrane region" description="Helical" evidence="4">
    <location>
        <begin position="350"/>
        <end position="372"/>
    </location>
</feature>
<comment type="caution">
    <text evidence="6">The sequence shown here is derived from an EMBL/GenBank/DDBJ whole genome shotgun (WGS) entry which is preliminary data.</text>
</comment>
<dbReference type="InterPro" id="IPR011701">
    <property type="entry name" value="MFS"/>
</dbReference>
<feature type="transmembrane region" description="Helical" evidence="4">
    <location>
        <begin position="12"/>
        <end position="35"/>
    </location>
</feature>
<feature type="domain" description="Major facilitator superfamily (MFS) profile" evidence="5">
    <location>
        <begin position="24"/>
        <end position="404"/>
    </location>
</feature>
<evidence type="ECO:0000313" key="6">
    <source>
        <dbReference type="EMBL" id="HIU38600.1"/>
    </source>
</evidence>
<dbReference type="SUPFAM" id="SSF103473">
    <property type="entry name" value="MFS general substrate transporter"/>
    <property type="match status" value="1"/>
</dbReference>
<reference evidence="6" key="1">
    <citation type="submission" date="2020-10" db="EMBL/GenBank/DDBJ databases">
        <authorList>
            <person name="Gilroy R."/>
        </authorList>
    </citation>
    <scope>NUCLEOTIDE SEQUENCE</scope>
    <source>
        <strain evidence="6">17073</strain>
    </source>
</reference>
<feature type="transmembrane region" description="Helical" evidence="4">
    <location>
        <begin position="293"/>
        <end position="312"/>
    </location>
</feature>
<dbReference type="AlphaFoldDB" id="A0A9D1IJB3"/>
<evidence type="ECO:0000259" key="5">
    <source>
        <dbReference type="PROSITE" id="PS50850"/>
    </source>
</evidence>
<dbReference type="Pfam" id="PF07690">
    <property type="entry name" value="MFS_1"/>
    <property type="match status" value="1"/>
</dbReference>
<evidence type="ECO:0000256" key="3">
    <source>
        <dbReference type="ARBA" id="ARBA00023136"/>
    </source>
</evidence>
<dbReference type="Proteomes" id="UP000824076">
    <property type="component" value="Unassembled WGS sequence"/>
</dbReference>
<keyword evidence="1 4" id="KW-0812">Transmembrane</keyword>
<evidence type="ECO:0000256" key="4">
    <source>
        <dbReference type="SAM" id="Phobius"/>
    </source>
</evidence>
<proteinExistence type="predicted"/>
<dbReference type="CDD" id="cd17478">
    <property type="entry name" value="MFS_FsR"/>
    <property type="match status" value="1"/>
</dbReference>
<feature type="transmembrane region" description="Helical" evidence="4">
    <location>
        <begin position="268"/>
        <end position="286"/>
    </location>
</feature>
<dbReference type="InterPro" id="IPR020846">
    <property type="entry name" value="MFS_dom"/>
</dbReference>
<keyword evidence="3 4" id="KW-0472">Membrane</keyword>
<dbReference type="PANTHER" id="PTHR43129">
    <property type="entry name" value="FOSMIDOMYCIN RESISTANCE PROTEIN"/>
    <property type="match status" value="1"/>
</dbReference>
<feature type="transmembrane region" description="Helical" evidence="4">
    <location>
        <begin position="89"/>
        <end position="107"/>
    </location>
</feature>
<dbReference type="GO" id="GO:0022857">
    <property type="term" value="F:transmembrane transporter activity"/>
    <property type="evidence" value="ECO:0007669"/>
    <property type="project" value="InterPro"/>
</dbReference>
<evidence type="ECO:0000256" key="1">
    <source>
        <dbReference type="ARBA" id="ARBA00022692"/>
    </source>
</evidence>
<dbReference type="PROSITE" id="PS50850">
    <property type="entry name" value="MFS"/>
    <property type="match status" value="1"/>
</dbReference>
<reference evidence="6" key="2">
    <citation type="journal article" date="2021" name="PeerJ">
        <title>Extensive microbial diversity within the chicken gut microbiome revealed by metagenomics and culture.</title>
        <authorList>
            <person name="Gilroy R."/>
            <person name="Ravi A."/>
            <person name="Getino M."/>
            <person name="Pursley I."/>
            <person name="Horton D.L."/>
            <person name="Alikhan N.F."/>
            <person name="Baker D."/>
            <person name="Gharbi K."/>
            <person name="Hall N."/>
            <person name="Watson M."/>
            <person name="Adriaenssens E.M."/>
            <person name="Foster-Nyarko E."/>
            <person name="Jarju S."/>
            <person name="Secka A."/>
            <person name="Antonio M."/>
            <person name="Oren A."/>
            <person name="Chaudhuri R.R."/>
            <person name="La Ragione R."/>
            <person name="Hildebrand F."/>
            <person name="Pallen M.J."/>
        </authorList>
    </citation>
    <scope>NUCLEOTIDE SEQUENCE</scope>
    <source>
        <strain evidence="6">17073</strain>
    </source>
</reference>
<keyword evidence="2 4" id="KW-1133">Transmembrane helix</keyword>
<feature type="transmembrane region" description="Helical" evidence="4">
    <location>
        <begin position="150"/>
        <end position="171"/>
    </location>
</feature>
<feature type="transmembrane region" description="Helical" evidence="4">
    <location>
        <begin position="378"/>
        <end position="398"/>
    </location>
</feature>
<sequence>MTTGAFDKIKALPTGMAGNTAFSILFIMGTCHLLNDMIQSVIPALYPLLKDKYDFSFAQIGVITLVFQLTSSVLQPFVGRYADRHPRPYSLATGMCFTLVGLLALAFASDFPLLLLSVALIGCGSSIFHPEASRVAQLASGGKKSLAQSIFQVGGNGGSAIGPLLAALIVLPFGQHAVGWFALAALLASALLAKAGNWYRRMLSNLKKQHHDAFAARAYPKSAVRKALAILVLMIFSKYFFNACMTSYFTFYLMEKFNVTMQQSQFCLFAYLAAFAAGTLLGGFLGDRYGRKYVILFSILGAAPFALAMPYLNLFWTIAAAIAAGLIIASAFSAIVVYATDLMPDKVGMIAGVFFGLMFGLGGIGSAFFGWIADLTSIEFIFHVSTWLPLLGIVAVWLPDVRPAKTAAPAR</sequence>
<dbReference type="GO" id="GO:0005886">
    <property type="term" value="C:plasma membrane"/>
    <property type="evidence" value="ECO:0007669"/>
    <property type="project" value="TreeGrafter"/>
</dbReference>
<feature type="transmembrane region" description="Helical" evidence="4">
    <location>
        <begin position="227"/>
        <end position="248"/>
    </location>
</feature>
<accession>A0A9D1IJB3</accession>
<dbReference type="Gene3D" id="1.20.1250.20">
    <property type="entry name" value="MFS general substrate transporter like domains"/>
    <property type="match status" value="2"/>
</dbReference>